<evidence type="ECO:0000313" key="2">
    <source>
        <dbReference type="EMBL" id="EJF52864.1"/>
    </source>
</evidence>
<feature type="chain" id="PRO_5003737036" description="DUF4412 domain-containing protein" evidence="1">
    <location>
        <begin position="19"/>
        <end position="182"/>
    </location>
</feature>
<accession>J0NZA3</accession>
<dbReference type="RefSeq" id="WP_002658134.1">
    <property type="nucleotide sequence ID" value="NZ_JH719942.1"/>
</dbReference>
<keyword evidence="1" id="KW-0732">Signal</keyword>
<evidence type="ECO:0000256" key="1">
    <source>
        <dbReference type="SAM" id="SignalP"/>
    </source>
</evidence>
<protein>
    <recommendedName>
        <fullName evidence="4">DUF4412 domain-containing protein</fullName>
    </recommendedName>
</protein>
<dbReference type="EMBL" id="JH719942">
    <property type="protein sequence ID" value="EJF52864.1"/>
    <property type="molecule type" value="Genomic_DNA"/>
</dbReference>
<dbReference type="Proteomes" id="UP000005113">
    <property type="component" value="Unassembled WGS sequence"/>
</dbReference>
<feature type="signal peptide" evidence="1">
    <location>
        <begin position="1"/>
        <end position="18"/>
    </location>
</feature>
<proteinExistence type="predicted"/>
<evidence type="ECO:0008006" key="4">
    <source>
        <dbReference type="Google" id="ProtNLM"/>
    </source>
</evidence>
<name>J0NZA3_9BACT</name>
<reference evidence="3" key="1">
    <citation type="journal article" date="2012" name="Stand. Genomic Sci.">
        <title>Permanent draft genome sequence of the gliding predator Saprospira grandis strain Sa g1 (= HR1).</title>
        <authorList>
            <person name="Mavromatis K."/>
            <person name="Chertkov O."/>
            <person name="Lapidus A."/>
            <person name="Nolan M."/>
            <person name="Lucas S."/>
            <person name="Tice H."/>
            <person name="Del Rio T.G."/>
            <person name="Cheng J.F."/>
            <person name="Han C."/>
            <person name="Tapia R."/>
            <person name="Bruce D."/>
            <person name="Goodwin L.A."/>
            <person name="Pitluck S."/>
            <person name="Huntemann M."/>
            <person name="Liolios K."/>
            <person name="Pagani I."/>
            <person name="Ivanova N."/>
            <person name="Mikhailova N."/>
            <person name="Pati A."/>
            <person name="Chen A."/>
            <person name="Palaniappan K."/>
            <person name="Land M."/>
            <person name="Brambilla E.M."/>
            <person name="Rohde M."/>
            <person name="Spring S."/>
            <person name="Goker M."/>
            <person name="Detter J.C."/>
            <person name="Bristow J."/>
            <person name="Eisen J.A."/>
            <person name="Markowitz V."/>
            <person name="Hugenholtz P."/>
            <person name="Kyrpides N.C."/>
            <person name="Klenk H.P."/>
            <person name="Woyke T."/>
        </authorList>
    </citation>
    <scope>NUCLEOTIDE SEQUENCE [LARGE SCALE GENOMIC DNA]</scope>
    <source>
        <strain evidence="3">DSM 2844</strain>
    </source>
</reference>
<sequence length="182" mass="20535">MKHLFLFLCLFCSSFLFAQHYEVGQEYNFSSEGITYTVSYDEDGRAHVSRSQNENTEESKAYIFTDRDYWTNISADGNITEMEATEDAPVDNFWIISFAPTNEEVQAVQVGGPKPSVTFSCICKRSSKGSCSASYMMNVNTATITCVPEAGCMRCKLVDKKVKGIEYPHTFLILEAEEIIFE</sequence>
<dbReference type="AlphaFoldDB" id="J0NZA3"/>
<gene>
    <name evidence="2" type="ORF">SapgrDRAFT_1139</name>
</gene>
<organism evidence="2 3">
    <name type="scientific">Saprospira grandis DSM 2844</name>
    <dbReference type="NCBI Taxonomy" id="694433"/>
    <lineage>
        <taxon>Bacteria</taxon>
        <taxon>Pseudomonadati</taxon>
        <taxon>Bacteroidota</taxon>
        <taxon>Saprospiria</taxon>
        <taxon>Saprospirales</taxon>
        <taxon>Saprospiraceae</taxon>
        <taxon>Saprospira</taxon>
    </lineage>
</organism>
<evidence type="ECO:0000313" key="3">
    <source>
        <dbReference type="Proteomes" id="UP000005113"/>
    </source>
</evidence>
<dbReference type="HOGENOM" id="CLU_1481018_0_0_10"/>